<dbReference type="SUPFAM" id="SSF74653">
    <property type="entry name" value="TolA/TonB C-terminal domain"/>
    <property type="match status" value="1"/>
</dbReference>
<evidence type="ECO:0000256" key="9">
    <source>
        <dbReference type="ARBA" id="ARBA00023136"/>
    </source>
</evidence>
<reference evidence="12 13" key="1">
    <citation type="submission" date="2019-01" db="EMBL/GenBank/DDBJ databases">
        <title>Genomic insights into a novel species Rhodoferax sp.</title>
        <authorList>
            <person name="Jin L."/>
        </authorList>
    </citation>
    <scope>NUCLEOTIDE SEQUENCE [LARGE SCALE GENOMIC DNA]</scope>
    <source>
        <strain evidence="12 13">CHu59-6-5</strain>
    </source>
</reference>
<dbReference type="EMBL" id="CP035503">
    <property type="protein sequence ID" value="QDL37994.1"/>
    <property type="molecule type" value="Genomic_DNA"/>
</dbReference>
<keyword evidence="3" id="KW-0813">Transport</keyword>
<accession>A0A515DC46</accession>
<dbReference type="GO" id="GO:0031992">
    <property type="term" value="F:energy transducer activity"/>
    <property type="evidence" value="ECO:0007669"/>
    <property type="project" value="TreeGrafter"/>
</dbReference>
<gene>
    <name evidence="12" type="ORF">EUB48_12425</name>
</gene>
<protein>
    <submittedName>
        <fullName evidence="12">Energy transducer TonB</fullName>
    </submittedName>
</protein>
<evidence type="ECO:0000256" key="10">
    <source>
        <dbReference type="SAM" id="Phobius"/>
    </source>
</evidence>
<dbReference type="GO" id="GO:0098797">
    <property type="term" value="C:plasma membrane protein complex"/>
    <property type="evidence" value="ECO:0007669"/>
    <property type="project" value="TreeGrafter"/>
</dbReference>
<dbReference type="Gene3D" id="3.30.1150.10">
    <property type="match status" value="1"/>
</dbReference>
<comment type="subcellular location">
    <subcellularLocation>
        <location evidence="1">Cell inner membrane</location>
        <topology evidence="1">Single-pass membrane protein</topology>
        <orientation evidence="1">Periplasmic side</orientation>
    </subcellularLocation>
</comment>
<keyword evidence="7" id="KW-0653">Protein transport</keyword>
<keyword evidence="8 10" id="KW-1133">Transmembrane helix</keyword>
<evidence type="ECO:0000259" key="11">
    <source>
        <dbReference type="PROSITE" id="PS52015"/>
    </source>
</evidence>
<evidence type="ECO:0000313" key="13">
    <source>
        <dbReference type="Proteomes" id="UP000316798"/>
    </source>
</evidence>
<organism evidence="12 13">
    <name type="scientific">Rhodoferax sediminis</name>
    <dbReference type="NCBI Taxonomy" id="2509614"/>
    <lineage>
        <taxon>Bacteria</taxon>
        <taxon>Pseudomonadati</taxon>
        <taxon>Pseudomonadota</taxon>
        <taxon>Betaproteobacteria</taxon>
        <taxon>Burkholderiales</taxon>
        <taxon>Comamonadaceae</taxon>
        <taxon>Rhodoferax</taxon>
    </lineage>
</organism>
<dbReference type="NCBIfam" id="TIGR01352">
    <property type="entry name" value="tonB_Cterm"/>
    <property type="match status" value="1"/>
</dbReference>
<dbReference type="Pfam" id="PF03544">
    <property type="entry name" value="TonB_C"/>
    <property type="match status" value="1"/>
</dbReference>
<keyword evidence="5" id="KW-0997">Cell inner membrane</keyword>
<dbReference type="InterPro" id="IPR051045">
    <property type="entry name" value="TonB-dependent_transducer"/>
</dbReference>
<dbReference type="RefSeq" id="WP_142819417.1">
    <property type="nucleotide sequence ID" value="NZ_CP035503.1"/>
</dbReference>
<comment type="similarity">
    <text evidence="2">Belongs to the TonB family.</text>
</comment>
<evidence type="ECO:0000256" key="8">
    <source>
        <dbReference type="ARBA" id="ARBA00022989"/>
    </source>
</evidence>
<evidence type="ECO:0000256" key="7">
    <source>
        <dbReference type="ARBA" id="ARBA00022927"/>
    </source>
</evidence>
<evidence type="ECO:0000256" key="1">
    <source>
        <dbReference type="ARBA" id="ARBA00004383"/>
    </source>
</evidence>
<keyword evidence="9 10" id="KW-0472">Membrane</keyword>
<dbReference type="PROSITE" id="PS52015">
    <property type="entry name" value="TONB_CTD"/>
    <property type="match status" value="1"/>
</dbReference>
<dbReference type="InterPro" id="IPR037682">
    <property type="entry name" value="TonB_C"/>
</dbReference>
<dbReference type="Proteomes" id="UP000316798">
    <property type="component" value="Chromosome"/>
</dbReference>
<feature type="transmembrane region" description="Helical" evidence="10">
    <location>
        <begin position="12"/>
        <end position="34"/>
    </location>
</feature>
<dbReference type="GO" id="GO:0015031">
    <property type="term" value="P:protein transport"/>
    <property type="evidence" value="ECO:0007669"/>
    <property type="project" value="UniProtKB-KW"/>
</dbReference>
<dbReference type="OrthoDB" id="9792439at2"/>
<dbReference type="InterPro" id="IPR006260">
    <property type="entry name" value="TonB/TolA_C"/>
</dbReference>
<keyword evidence="13" id="KW-1185">Reference proteome</keyword>
<feature type="domain" description="TonB C-terminal" evidence="11">
    <location>
        <begin position="142"/>
        <end position="232"/>
    </location>
</feature>
<dbReference type="KEGG" id="rhf:EUB48_12425"/>
<dbReference type="PANTHER" id="PTHR33446">
    <property type="entry name" value="PROTEIN TONB-RELATED"/>
    <property type="match status" value="1"/>
</dbReference>
<keyword evidence="4" id="KW-1003">Cell membrane</keyword>
<evidence type="ECO:0000256" key="2">
    <source>
        <dbReference type="ARBA" id="ARBA00006555"/>
    </source>
</evidence>
<dbReference type="AlphaFoldDB" id="A0A515DC46"/>
<proteinExistence type="inferred from homology"/>
<sequence>MALSVTRPFAAGLSRNTIIVASVVLFHLAALWALQAGLLHRAAEIVVPVEMLSQLIEPPAPKVDPPKPVVLPAPPPVKQPVAKPVVRVRPRPAPQPVAIADSTPAPAAPIGVTTPQPPAPPAPVMEAPAAPVAPPAPAKVELPSSNADYLQNPKPPYPPISKRLGEQGKVIVRVLIGVDGLAQKAELKQSSGFDRLDRVALDTVLKWRYVPGKRGGVAEAMWFNVPINFVLE</sequence>
<keyword evidence="6 10" id="KW-0812">Transmembrane</keyword>
<dbReference type="PANTHER" id="PTHR33446:SF2">
    <property type="entry name" value="PROTEIN TONB"/>
    <property type="match status" value="1"/>
</dbReference>
<evidence type="ECO:0000313" key="12">
    <source>
        <dbReference type="EMBL" id="QDL37994.1"/>
    </source>
</evidence>
<evidence type="ECO:0000256" key="5">
    <source>
        <dbReference type="ARBA" id="ARBA00022519"/>
    </source>
</evidence>
<name>A0A515DC46_9BURK</name>
<evidence type="ECO:0000256" key="6">
    <source>
        <dbReference type="ARBA" id="ARBA00022692"/>
    </source>
</evidence>
<evidence type="ECO:0000256" key="4">
    <source>
        <dbReference type="ARBA" id="ARBA00022475"/>
    </source>
</evidence>
<dbReference type="GO" id="GO:0055085">
    <property type="term" value="P:transmembrane transport"/>
    <property type="evidence" value="ECO:0007669"/>
    <property type="project" value="InterPro"/>
</dbReference>
<evidence type="ECO:0000256" key="3">
    <source>
        <dbReference type="ARBA" id="ARBA00022448"/>
    </source>
</evidence>